<dbReference type="RefSeq" id="XP_031788494.1">
    <property type="nucleotide sequence ID" value="XM_031932634.1"/>
</dbReference>
<accession>A0A7M7TB40</accession>
<protein>
    <submittedName>
        <fullName evidence="2">Uncharacterized protein</fullName>
    </submittedName>
</protein>
<evidence type="ECO:0000313" key="3">
    <source>
        <dbReference type="Proteomes" id="UP000002358"/>
    </source>
</evidence>
<dbReference type="GeneID" id="107981561"/>
<proteinExistence type="predicted"/>
<sequence length="129" mass="14721">MAGGSEAEDKERIEQLEKQLAEALKAIEELKENSKKPAPDNNSDADKQRSSDPSGKRAGHQERGGKWVRRRQFYAAKRQQKWLNKKAGRRLHEAEKECILQEESCCPGGKAESATIFQKISFYLYVKIK</sequence>
<evidence type="ECO:0000313" key="2">
    <source>
        <dbReference type="EnsemblMetazoa" id="XP_031788494"/>
    </source>
</evidence>
<feature type="compositionally biased region" description="Basic and acidic residues" evidence="1">
    <location>
        <begin position="26"/>
        <end position="50"/>
    </location>
</feature>
<keyword evidence="3" id="KW-1185">Reference proteome</keyword>
<name>A0A7M7TB40_NASVI</name>
<reference evidence="2" key="1">
    <citation type="submission" date="2021-01" db="UniProtKB">
        <authorList>
            <consortium name="EnsemblMetazoa"/>
        </authorList>
    </citation>
    <scope>IDENTIFICATION</scope>
</reference>
<dbReference type="KEGG" id="nvi:107981561"/>
<dbReference type="InParanoid" id="A0A7M7TB40"/>
<dbReference type="Proteomes" id="UP000002358">
    <property type="component" value="Unassembled WGS sequence"/>
</dbReference>
<feature type="region of interest" description="Disordered" evidence="1">
    <location>
        <begin position="26"/>
        <end position="70"/>
    </location>
</feature>
<organism evidence="2 3">
    <name type="scientific">Nasonia vitripennis</name>
    <name type="common">Parasitic wasp</name>
    <dbReference type="NCBI Taxonomy" id="7425"/>
    <lineage>
        <taxon>Eukaryota</taxon>
        <taxon>Metazoa</taxon>
        <taxon>Ecdysozoa</taxon>
        <taxon>Arthropoda</taxon>
        <taxon>Hexapoda</taxon>
        <taxon>Insecta</taxon>
        <taxon>Pterygota</taxon>
        <taxon>Neoptera</taxon>
        <taxon>Endopterygota</taxon>
        <taxon>Hymenoptera</taxon>
        <taxon>Apocrita</taxon>
        <taxon>Proctotrupomorpha</taxon>
        <taxon>Chalcidoidea</taxon>
        <taxon>Pteromalidae</taxon>
        <taxon>Pteromalinae</taxon>
        <taxon>Nasonia</taxon>
    </lineage>
</organism>
<evidence type="ECO:0000256" key="1">
    <source>
        <dbReference type="SAM" id="MobiDB-lite"/>
    </source>
</evidence>
<dbReference type="AlphaFoldDB" id="A0A7M7TB40"/>
<dbReference type="EnsemblMetazoa" id="XM_031932634">
    <property type="protein sequence ID" value="XP_031788494"/>
    <property type="gene ID" value="LOC107981561"/>
</dbReference>